<dbReference type="InterPro" id="IPR029044">
    <property type="entry name" value="Nucleotide-diphossugar_trans"/>
</dbReference>
<evidence type="ECO:0000313" key="2">
    <source>
        <dbReference type="EMBL" id="WNZ25019.1"/>
    </source>
</evidence>
<dbReference type="Gene3D" id="3.90.550.10">
    <property type="entry name" value="Spore Coat Polysaccharide Biosynthesis Protein SpsA, Chain A"/>
    <property type="match status" value="1"/>
</dbReference>
<organism evidence="2">
    <name type="scientific">Leptolyngbya sp. NK1-12</name>
    <dbReference type="NCBI Taxonomy" id="2547451"/>
    <lineage>
        <taxon>Bacteria</taxon>
        <taxon>Bacillati</taxon>
        <taxon>Cyanobacteriota</taxon>
        <taxon>Cyanophyceae</taxon>
        <taxon>Leptolyngbyales</taxon>
        <taxon>Leptolyngbyaceae</taxon>
        <taxon>Leptolyngbya group</taxon>
        <taxon>Leptolyngbya</taxon>
    </lineage>
</organism>
<accession>A0AA97AHY2</accession>
<gene>
    <name evidence="2" type="ORF">HJG54_20635</name>
</gene>
<proteinExistence type="predicted"/>
<dbReference type="SUPFAM" id="SSF53448">
    <property type="entry name" value="Nucleotide-diphospho-sugar transferases"/>
    <property type="match status" value="1"/>
</dbReference>
<reference evidence="2" key="1">
    <citation type="submission" date="2020-05" db="EMBL/GenBank/DDBJ databases">
        <authorList>
            <person name="Zhu T."/>
            <person name="Keshari N."/>
            <person name="Lu X."/>
        </authorList>
    </citation>
    <scope>NUCLEOTIDE SEQUENCE</scope>
    <source>
        <strain evidence="2">NK1-12</strain>
    </source>
</reference>
<protein>
    <submittedName>
        <fullName evidence="2">Glycosyltransferase family 2 protein</fullName>
    </submittedName>
</protein>
<dbReference type="PANTHER" id="PTHR43685">
    <property type="entry name" value="GLYCOSYLTRANSFERASE"/>
    <property type="match status" value="1"/>
</dbReference>
<dbReference type="RefSeq" id="WP_316431099.1">
    <property type="nucleotide sequence ID" value="NZ_CP053586.1"/>
</dbReference>
<sequence length="312" mass="35145">MKLSVVLPCFNGAKTIAVQLEALTTQHWPEGWEVVVVNNGSTDESMAIVEQYRNRLSGLRIVEAYNPAEGRLGVAHSYTVGMKAATGDAFVFCEADDEVGAGWLQAMGEALKQHDFVAASMEYMRLNEAWLAGDGRFMQAPDQGLPSKAPLFLPFASGCTFGLKRSVYETVGDPDPACLADWDTDYCWRANHAGIQLHFHPEAVVHYRLRAKLIDRYYQARNWGEASVVTWKKHGPHRGWFALLKYLIRRILNIFKDSLKLVFTLYDKKRFSDRVGALAWQVGELQGIFKYLVLPGFRRDRAGLTIQELKGV</sequence>
<dbReference type="InterPro" id="IPR050834">
    <property type="entry name" value="Glycosyltransf_2"/>
</dbReference>
<dbReference type="CDD" id="cd00761">
    <property type="entry name" value="Glyco_tranf_GTA_type"/>
    <property type="match status" value="1"/>
</dbReference>
<evidence type="ECO:0000259" key="1">
    <source>
        <dbReference type="Pfam" id="PF00535"/>
    </source>
</evidence>
<name>A0AA97AHY2_9CYAN</name>
<dbReference type="InterPro" id="IPR001173">
    <property type="entry name" value="Glyco_trans_2-like"/>
</dbReference>
<dbReference type="AlphaFoldDB" id="A0AA97AHY2"/>
<dbReference type="EMBL" id="CP053586">
    <property type="protein sequence ID" value="WNZ25019.1"/>
    <property type="molecule type" value="Genomic_DNA"/>
</dbReference>
<dbReference type="PANTHER" id="PTHR43685:SF12">
    <property type="entry name" value="GLYCOSYL TRANSFERASE FAMILY 2"/>
    <property type="match status" value="1"/>
</dbReference>
<feature type="domain" description="Glycosyltransferase 2-like" evidence="1">
    <location>
        <begin position="4"/>
        <end position="171"/>
    </location>
</feature>
<dbReference type="Pfam" id="PF00535">
    <property type="entry name" value="Glycos_transf_2"/>
    <property type="match status" value="1"/>
</dbReference>